<reference evidence="2 3" key="1">
    <citation type="submission" date="2020-09" db="EMBL/GenBank/DDBJ databases">
        <title>Investigation of environmental microbes.</title>
        <authorList>
            <person name="Ou Y."/>
            <person name="Kang Q."/>
        </authorList>
    </citation>
    <scope>NUCLEOTIDE SEQUENCE [LARGE SCALE GENOMIC DNA]</scope>
    <source>
        <strain evidence="2 3">KJZ-14</strain>
    </source>
</reference>
<feature type="transmembrane region" description="Helical" evidence="1">
    <location>
        <begin position="207"/>
        <end position="227"/>
    </location>
</feature>
<feature type="transmembrane region" description="Helical" evidence="1">
    <location>
        <begin position="181"/>
        <end position="201"/>
    </location>
</feature>
<evidence type="ECO:0000313" key="2">
    <source>
        <dbReference type="EMBL" id="QNV38174.1"/>
    </source>
</evidence>
<dbReference type="GeneID" id="96623096"/>
<evidence type="ECO:0008006" key="4">
    <source>
        <dbReference type="Google" id="ProtNLM"/>
    </source>
</evidence>
<dbReference type="RefSeq" id="WP_190724916.1">
    <property type="nucleotide sequence ID" value="NZ_CP061539.1"/>
</dbReference>
<accession>A0A7H2BES8</accession>
<evidence type="ECO:0000313" key="3">
    <source>
        <dbReference type="Proteomes" id="UP000516404"/>
    </source>
</evidence>
<name>A0A7H2BES8_9MICC</name>
<dbReference type="Proteomes" id="UP000516404">
    <property type="component" value="Chromosome"/>
</dbReference>
<dbReference type="KEGG" id="rter:IDM49_02505"/>
<keyword evidence="1" id="KW-1133">Transmembrane helix</keyword>
<organism evidence="2 3">
    <name type="scientific">Rothia terrae</name>
    <dbReference type="NCBI Taxonomy" id="396015"/>
    <lineage>
        <taxon>Bacteria</taxon>
        <taxon>Bacillati</taxon>
        <taxon>Actinomycetota</taxon>
        <taxon>Actinomycetes</taxon>
        <taxon>Micrococcales</taxon>
        <taxon>Micrococcaceae</taxon>
        <taxon>Rothia</taxon>
    </lineage>
</organism>
<keyword evidence="1" id="KW-0812">Transmembrane</keyword>
<gene>
    <name evidence="2" type="ORF">IDM49_02505</name>
</gene>
<proteinExistence type="predicted"/>
<sequence length="244" mass="27063">MTRQTTSNGVGLLAQLIRWLYTVRDATRYRWAKLRLERTAHSDEMELWPALIWQLAALLRAGCNVRTAFEYLVADYDSEIDERHDFSDPLAVVRARNDQRLLLRACLSRLRVGHSLTGIERSCTFTREHSADRAHQLLACWQISDSTGAALVTLLEHYAAHCENDMDAFEARTSALAGPKATGSILSWLPLLGLGLGVLMGTNPLGLLFGSIPGALVGILGIGLALYGRKWTTRLVTCAEKMEL</sequence>
<keyword evidence="1" id="KW-0472">Membrane</keyword>
<evidence type="ECO:0000256" key="1">
    <source>
        <dbReference type="SAM" id="Phobius"/>
    </source>
</evidence>
<keyword evidence="3" id="KW-1185">Reference proteome</keyword>
<protein>
    <recommendedName>
        <fullName evidence="4">Type II secretion system F family protein</fullName>
    </recommendedName>
</protein>
<dbReference type="AlphaFoldDB" id="A0A7H2BES8"/>
<dbReference type="EMBL" id="CP061539">
    <property type="protein sequence ID" value="QNV38174.1"/>
    <property type="molecule type" value="Genomic_DNA"/>
</dbReference>